<dbReference type="InterPro" id="IPR001173">
    <property type="entry name" value="Glyco_trans_2-like"/>
</dbReference>
<gene>
    <name evidence="2" type="ORF">DWW10_13605</name>
</gene>
<reference evidence="2 3" key="1">
    <citation type="submission" date="2018-08" db="EMBL/GenBank/DDBJ databases">
        <title>A genome reference for cultivated species of the human gut microbiota.</title>
        <authorList>
            <person name="Zou Y."/>
            <person name="Xue W."/>
            <person name="Luo G."/>
        </authorList>
    </citation>
    <scope>NUCLEOTIDE SEQUENCE [LARGE SCALE GENOMIC DNA]</scope>
    <source>
        <strain evidence="2 3">AF14-32</strain>
    </source>
</reference>
<dbReference type="PANTHER" id="PTHR43179">
    <property type="entry name" value="RHAMNOSYLTRANSFERASE WBBL"/>
    <property type="match status" value="1"/>
</dbReference>
<comment type="caution">
    <text evidence="2">The sequence shown here is derived from an EMBL/GenBank/DDBJ whole genome shotgun (WGS) entry which is preliminary data.</text>
</comment>
<sequence>MLDGKVKKLSIVIVTYNSGALIEGCLNSIFIHNDIDTALEVIVVDNDSADYATTFASIEKKYGESVTLIRNVENGGYGQGNNIGIKAASAPIVLIMNPDVTLFAPVFRKALLQFRDIKLGILGMQQYEKVGMRRQSFLPLHPSIIGLLLYKLYTWCHCYSSRFFCIHGSCFFIRKEAMENIGGFDENIFLYNEEMDIHYRLLQQKKYIIKYDKTLSYIHPMHNRKENLKELKQRFSTYMYVCKKMSLSSRTMICKYINLYRLYLFRSFLKHDTDICNTYSTFILYLLRQKKLQS</sequence>
<name>A0A412Y6F1_9BACE</name>
<dbReference type="GO" id="GO:0016740">
    <property type="term" value="F:transferase activity"/>
    <property type="evidence" value="ECO:0007669"/>
    <property type="project" value="UniProtKB-KW"/>
</dbReference>
<protein>
    <submittedName>
        <fullName evidence="2">Glycosyltransferase</fullName>
    </submittedName>
</protein>
<dbReference type="SUPFAM" id="SSF53448">
    <property type="entry name" value="Nucleotide-diphospho-sugar transferases"/>
    <property type="match status" value="1"/>
</dbReference>
<feature type="domain" description="Glycosyltransferase 2-like" evidence="1">
    <location>
        <begin position="10"/>
        <end position="181"/>
    </location>
</feature>
<dbReference type="EMBL" id="QRZF01000008">
    <property type="protein sequence ID" value="RGV52981.1"/>
    <property type="molecule type" value="Genomic_DNA"/>
</dbReference>
<organism evidence="2 3">
    <name type="scientific">Bacteroides intestinalis</name>
    <dbReference type="NCBI Taxonomy" id="329854"/>
    <lineage>
        <taxon>Bacteria</taxon>
        <taxon>Pseudomonadati</taxon>
        <taxon>Bacteroidota</taxon>
        <taxon>Bacteroidia</taxon>
        <taxon>Bacteroidales</taxon>
        <taxon>Bacteroidaceae</taxon>
        <taxon>Bacteroides</taxon>
    </lineage>
</organism>
<evidence type="ECO:0000313" key="2">
    <source>
        <dbReference type="EMBL" id="RGV52981.1"/>
    </source>
</evidence>
<dbReference type="Pfam" id="PF00535">
    <property type="entry name" value="Glycos_transf_2"/>
    <property type="match status" value="1"/>
</dbReference>
<accession>A0A412Y6F1</accession>
<dbReference type="RefSeq" id="WP_118422211.1">
    <property type="nucleotide sequence ID" value="NZ_QRZF01000008.1"/>
</dbReference>
<proteinExistence type="predicted"/>
<evidence type="ECO:0000259" key="1">
    <source>
        <dbReference type="Pfam" id="PF00535"/>
    </source>
</evidence>
<evidence type="ECO:0000313" key="3">
    <source>
        <dbReference type="Proteomes" id="UP000283850"/>
    </source>
</evidence>
<dbReference type="AlphaFoldDB" id="A0A412Y6F1"/>
<dbReference type="Gene3D" id="3.90.550.10">
    <property type="entry name" value="Spore Coat Polysaccharide Biosynthesis Protein SpsA, Chain A"/>
    <property type="match status" value="1"/>
</dbReference>
<keyword evidence="2" id="KW-0808">Transferase</keyword>
<dbReference type="InterPro" id="IPR029044">
    <property type="entry name" value="Nucleotide-diphossugar_trans"/>
</dbReference>
<dbReference type="Proteomes" id="UP000283850">
    <property type="component" value="Unassembled WGS sequence"/>
</dbReference>
<dbReference type="PANTHER" id="PTHR43179:SF7">
    <property type="entry name" value="RHAMNOSYLTRANSFERASE WBBL"/>
    <property type="match status" value="1"/>
</dbReference>